<evidence type="ECO:0000256" key="1">
    <source>
        <dbReference type="ARBA" id="ARBA00022729"/>
    </source>
</evidence>
<dbReference type="Proteomes" id="UP000252519">
    <property type="component" value="Unassembled WGS sequence"/>
</dbReference>
<dbReference type="Gene3D" id="1.10.10.1940">
    <property type="match status" value="1"/>
</dbReference>
<feature type="domain" description="ShKT" evidence="5">
    <location>
        <begin position="121"/>
        <end position="161"/>
    </location>
</feature>
<evidence type="ECO:0000259" key="5">
    <source>
        <dbReference type="PROSITE" id="PS51670"/>
    </source>
</evidence>
<dbReference type="Pfam" id="PF01549">
    <property type="entry name" value="ShK"/>
    <property type="match status" value="2"/>
</dbReference>
<feature type="signal peptide" evidence="4">
    <location>
        <begin position="1"/>
        <end position="17"/>
    </location>
</feature>
<evidence type="ECO:0000313" key="6">
    <source>
        <dbReference type="EMBL" id="RCN43621.1"/>
    </source>
</evidence>
<evidence type="ECO:0000256" key="4">
    <source>
        <dbReference type="SAM" id="SignalP"/>
    </source>
</evidence>
<dbReference type="AlphaFoldDB" id="A0A368GGW3"/>
<dbReference type="PANTHER" id="PTHR46219:SF5">
    <property type="entry name" value="SHKT DOMAIN-CONTAINING PROTEIN"/>
    <property type="match status" value="1"/>
</dbReference>
<accession>A0A368GGW3</accession>
<dbReference type="PANTHER" id="PTHR46219">
    <property type="entry name" value="PROTEIN CBG11138"/>
    <property type="match status" value="1"/>
</dbReference>
<dbReference type="EMBL" id="JOJR01000151">
    <property type="protein sequence ID" value="RCN43621.1"/>
    <property type="molecule type" value="Genomic_DNA"/>
</dbReference>
<dbReference type="InterPro" id="IPR003582">
    <property type="entry name" value="ShKT_dom"/>
</dbReference>
<gene>
    <name evidence="6" type="ORF">ANCCAN_10392</name>
</gene>
<keyword evidence="1 4" id="KW-0732">Signal</keyword>
<evidence type="ECO:0000256" key="3">
    <source>
        <dbReference type="PROSITE-ProRule" id="PRU01005"/>
    </source>
</evidence>
<protein>
    <submittedName>
        <fullName evidence="6">ShTK domain protein</fullName>
    </submittedName>
</protein>
<organism evidence="6 7">
    <name type="scientific">Ancylostoma caninum</name>
    <name type="common">Dog hookworm</name>
    <dbReference type="NCBI Taxonomy" id="29170"/>
    <lineage>
        <taxon>Eukaryota</taxon>
        <taxon>Metazoa</taxon>
        <taxon>Ecdysozoa</taxon>
        <taxon>Nematoda</taxon>
        <taxon>Chromadorea</taxon>
        <taxon>Rhabditida</taxon>
        <taxon>Rhabditina</taxon>
        <taxon>Rhabditomorpha</taxon>
        <taxon>Strongyloidea</taxon>
        <taxon>Ancylostomatidae</taxon>
        <taxon>Ancylostomatinae</taxon>
        <taxon>Ancylostoma</taxon>
    </lineage>
</organism>
<reference evidence="6 7" key="1">
    <citation type="submission" date="2014-10" db="EMBL/GenBank/DDBJ databases">
        <title>Draft genome of the hookworm Ancylostoma caninum.</title>
        <authorList>
            <person name="Mitreva M."/>
        </authorList>
    </citation>
    <scope>NUCLEOTIDE SEQUENCE [LARGE SCALE GENOMIC DNA]</scope>
    <source>
        <strain evidence="6 7">Baltimore</strain>
    </source>
</reference>
<dbReference type="SMART" id="SM00254">
    <property type="entry name" value="ShKT"/>
    <property type="match status" value="2"/>
</dbReference>
<feature type="chain" id="PRO_5016910840" evidence="4">
    <location>
        <begin position="18"/>
        <end position="162"/>
    </location>
</feature>
<dbReference type="OrthoDB" id="5863778at2759"/>
<dbReference type="FunFam" id="1.10.10.1940:FF:000002">
    <property type="entry name" value="PHAryngeal gland Toxin-related"/>
    <property type="match status" value="2"/>
</dbReference>
<name>A0A368GGW3_ANCCA</name>
<feature type="domain" description="ShKT" evidence="5">
    <location>
        <begin position="71"/>
        <end position="111"/>
    </location>
</feature>
<keyword evidence="7" id="KW-1185">Reference proteome</keyword>
<evidence type="ECO:0000256" key="2">
    <source>
        <dbReference type="ARBA" id="ARBA00023157"/>
    </source>
</evidence>
<comment type="caution">
    <text evidence="6">The sequence shown here is derived from an EMBL/GenBank/DDBJ whole genome shotgun (WGS) entry which is preliminary data.</text>
</comment>
<proteinExistence type="predicted"/>
<dbReference type="STRING" id="29170.A0A368GGW3"/>
<comment type="caution">
    <text evidence="3">Lacks conserved residue(s) required for the propagation of feature annotation.</text>
</comment>
<dbReference type="PROSITE" id="PS51670">
    <property type="entry name" value="SHKT"/>
    <property type="match status" value="2"/>
</dbReference>
<keyword evidence="2" id="KW-1015">Disulfide bond</keyword>
<dbReference type="Gene3D" id="1.10.10.1870">
    <property type="entry name" value="ShTK domain-like"/>
    <property type="match status" value="1"/>
</dbReference>
<evidence type="ECO:0000313" key="7">
    <source>
        <dbReference type="Proteomes" id="UP000252519"/>
    </source>
</evidence>
<sequence length="162" mass="17578">MVFFTVLLVFILHTAQAQLKVCTDGGAGPCVVGKCPLASQTCIKTTKGEVCCDNNKITDETVTTQAPSTNCVDKVNPKTGVSDCPKLVHLCSNSLYYTLMTEQCPKTCNRCTGATTMAPTCQDLVDYKTGVSNCPQMVAYCRNSIYLQLMKEQCPKTCGYCQ</sequence>